<evidence type="ECO:0000313" key="2">
    <source>
        <dbReference type="EMBL" id="KIY95457.1"/>
    </source>
</evidence>
<organism evidence="2 3">
    <name type="scientific">Monoraphidium neglectum</name>
    <dbReference type="NCBI Taxonomy" id="145388"/>
    <lineage>
        <taxon>Eukaryota</taxon>
        <taxon>Viridiplantae</taxon>
        <taxon>Chlorophyta</taxon>
        <taxon>core chlorophytes</taxon>
        <taxon>Chlorophyceae</taxon>
        <taxon>CS clade</taxon>
        <taxon>Sphaeropleales</taxon>
        <taxon>Selenastraceae</taxon>
        <taxon>Monoraphidium</taxon>
    </lineage>
</organism>
<dbReference type="OrthoDB" id="10546632at2759"/>
<sequence length="344" mass="35001">MASAAHMRNLNLVATCVLLFGLTSWPTQAAKPLPGPSRQLLQSPGAAGDLNGFNSFYGDPWGTANGYYDPQGPGYIPGFINVDVSKEYGAHFDFGPVAVDLTQDFAGFTVGNAVGAGYARDGRGYNVQLGGGNIMDLSVNKGSGFGLWLLNGLVNINIGADGRWNVVPSAGAGGFGVKSAGAGAGPVDPNQAVTVQGMQEAVGPAAAMAQAQAQAQAQGQGQGQPGLVDAAQEGAQMDPSQLQAQAAYQQAPAAYQQQPLQAAAAYPPAYAAGAAYPPQQQQQQQLPPAADYGAAAAQLPLPQQQPGARRACEGGVVVRVEDDGAGGQKYVCKYKRGAGPAGGR</sequence>
<dbReference type="AlphaFoldDB" id="A0A0D2J6J6"/>
<feature type="chain" id="PRO_5002244649" evidence="1">
    <location>
        <begin position="30"/>
        <end position="344"/>
    </location>
</feature>
<gene>
    <name evidence="2" type="ORF">MNEG_12504</name>
</gene>
<dbReference type="EMBL" id="KK103497">
    <property type="protein sequence ID" value="KIY95457.1"/>
    <property type="molecule type" value="Genomic_DNA"/>
</dbReference>
<evidence type="ECO:0000313" key="3">
    <source>
        <dbReference type="Proteomes" id="UP000054498"/>
    </source>
</evidence>
<dbReference type="STRING" id="145388.A0A0D2J6J6"/>
<reference evidence="2 3" key="1">
    <citation type="journal article" date="2013" name="BMC Genomics">
        <title>Reconstruction of the lipid metabolism for the microalga Monoraphidium neglectum from its genome sequence reveals characteristics suitable for biofuel production.</title>
        <authorList>
            <person name="Bogen C."/>
            <person name="Al-Dilaimi A."/>
            <person name="Albersmeier A."/>
            <person name="Wichmann J."/>
            <person name="Grundmann M."/>
            <person name="Rupp O."/>
            <person name="Lauersen K.J."/>
            <person name="Blifernez-Klassen O."/>
            <person name="Kalinowski J."/>
            <person name="Goesmann A."/>
            <person name="Mussgnug J.H."/>
            <person name="Kruse O."/>
        </authorList>
    </citation>
    <scope>NUCLEOTIDE SEQUENCE [LARGE SCALE GENOMIC DNA]</scope>
    <source>
        <strain evidence="2 3">SAG 48.87</strain>
    </source>
</reference>
<dbReference type="RefSeq" id="XP_013894477.1">
    <property type="nucleotide sequence ID" value="XM_014039023.1"/>
</dbReference>
<dbReference type="KEGG" id="mng:MNEG_12504"/>
<keyword evidence="3" id="KW-1185">Reference proteome</keyword>
<feature type="signal peptide" evidence="1">
    <location>
        <begin position="1"/>
        <end position="29"/>
    </location>
</feature>
<proteinExistence type="predicted"/>
<evidence type="ECO:0000256" key="1">
    <source>
        <dbReference type="SAM" id="SignalP"/>
    </source>
</evidence>
<dbReference type="Proteomes" id="UP000054498">
    <property type="component" value="Unassembled WGS sequence"/>
</dbReference>
<accession>A0A0D2J6J6</accession>
<dbReference type="GeneID" id="25729873"/>
<protein>
    <submittedName>
        <fullName evidence="2">Uncharacterized protein</fullName>
    </submittedName>
</protein>
<name>A0A0D2J6J6_9CHLO</name>
<keyword evidence="1" id="KW-0732">Signal</keyword>